<dbReference type="GO" id="GO:0030864">
    <property type="term" value="C:cortical actin cytoskeleton"/>
    <property type="evidence" value="ECO:0000318"/>
    <property type="project" value="GO_Central"/>
</dbReference>
<gene>
    <name evidence="2" type="ORF">DICPUDRAFT_57957</name>
</gene>
<proteinExistence type="predicted"/>
<feature type="domain" description="ADF-H" evidence="1">
    <location>
        <begin position="14"/>
        <end position="120"/>
    </location>
</feature>
<accession>F0ZYD7</accession>
<dbReference type="InterPro" id="IPR002108">
    <property type="entry name" value="ADF-H"/>
</dbReference>
<dbReference type="Pfam" id="PF00241">
    <property type="entry name" value="Cofilin_ADF"/>
    <property type="match status" value="1"/>
</dbReference>
<dbReference type="KEGG" id="dpp:DICPUDRAFT_57957"/>
<protein>
    <recommendedName>
        <fullName evidence="1">ADF-H domain-containing protein</fullName>
    </recommendedName>
</protein>
<dbReference type="AlphaFoldDB" id="F0ZYD7"/>
<dbReference type="FunFam" id="3.40.20.10:FF:000092">
    <property type="entry name" value="Uncharacterized protein"/>
    <property type="match status" value="1"/>
</dbReference>
<dbReference type="GO" id="GO:0030427">
    <property type="term" value="C:site of polarized growth"/>
    <property type="evidence" value="ECO:0000318"/>
    <property type="project" value="GO_Central"/>
</dbReference>
<name>F0ZYD7_DICPU</name>
<reference evidence="3" key="1">
    <citation type="journal article" date="2011" name="Genome Biol.">
        <title>Comparative genomics of the social amoebae Dictyostelium discoideum and Dictyostelium purpureum.</title>
        <authorList>
            <consortium name="US DOE Joint Genome Institute (JGI-PGF)"/>
            <person name="Sucgang R."/>
            <person name="Kuo A."/>
            <person name="Tian X."/>
            <person name="Salerno W."/>
            <person name="Parikh A."/>
            <person name="Feasley C.L."/>
            <person name="Dalin E."/>
            <person name="Tu H."/>
            <person name="Huang E."/>
            <person name="Barry K."/>
            <person name="Lindquist E."/>
            <person name="Shapiro H."/>
            <person name="Bruce D."/>
            <person name="Schmutz J."/>
            <person name="Salamov A."/>
            <person name="Fey P."/>
            <person name="Gaudet P."/>
            <person name="Anjard C."/>
            <person name="Babu M.M."/>
            <person name="Basu S."/>
            <person name="Bushmanova Y."/>
            <person name="van der Wel H."/>
            <person name="Katoh-Kurasawa M."/>
            <person name="Dinh C."/>
            <person name="Coutinho P.M."/>
            <person name="Saito T."/>
            <person name="Elias M."/>
            <person name="Schaap P."/>
            <person name="Kay R.R."/>
            <person name="Henrissat B."/>
            <person name="Eichinger L."/>
            <person name="Rivero F."/>
            <person name="Putnam N.H."/>
            <person name="West C.M."/>
            <person name="Loomis W.F."/>
            <person name="Chisholm R.L."/>
            <person name="Shaulsky G."/>
            <person name="Strassmann J.E."/>
            <person name="Queller D.C."/>
            <person name="Kuspa A."/>
            <person name="Grigoriev I.V."/>
        </authorList>
    </citation>
    <scope>NUCLEOTIDE SEQUENCE [LARGE SCALE GENOMIC DNA]</scope>
    <source>
        <strain evidence="3">QSDP1</strain>
    </source>
</reference>
<keyword evidence="3" id="KW-1185">Reference proteome</keyword>
<organism evidence="2 3">
    <name type="scientific">Dictyostelium purpureum</name>
    <name type="common">Slime mold</name>
    <dbReference type="NCBI Taxonomy" id="5786"/>
    <lineage>
        <taxon>Eukaryota</taxon>
        <taxon>Amoebozoa</taxon>
        <taxon>Evosea</taxon>
        <taxon>Eumycetozoa</taxon>
        <taxon>Dictyostelia</taxon>
        <taxon>Dictyosteliales</taxon>
        <taxon>Dictyosteliaceae</taxon>
        <taxon>Dictyostelium</taxon>
    </lineage>
</organism>
<dbReference type="Gene3D" id="3.40.20.10">
    <property type="entry name" value="Severin"/>
    <property type="match status" value="1"/>
</dbReference>
<dbReference type="PANTHER" id="PTHR10829:SF52">
    <property type="entry name" value="ADF-H DOMAIN-CONTAINING PROTEIN"/>
    <property type="match status" value="1"/>
</dbReference>
<dbReference type="RefSeq" id="XP_003292428.1">
    <property type="nucleotide sequence ID" value="XM_003292380.1"/>
</dbReference>
<dbReference type="EMBL" id="GL871281">
    <property type="protein sequence ID" value="EGC31040.1"/>
    <property type="molecule type" value="Genomic_DNA"/>
</dbReference>
<dbReference type="SUPFAM" id="SSF55753">
    <property type="entry name" value="Actin depolymerizing proteins"/>
    <property type="match status" value="1"/>
</dbReference>
<evidence type="ECO:0000313" key="2">
    <source>
        <dbReference type="EMBL" id="EGC31040.1"/>
    </source>
</evidence>
<sequence>MTKIHLDNESELYRAKSELFNDNKDESWLLLNYVGPKEIHFAASGEHVDQAPSYLEKDKVQYLLTRINKRNYLINTIGDDVGLIEKGKKHFHKSEVEEFLKPYEISYTETDFAKINKNDIPRFH</sequence>
<dbReference type="GO" id="GO:0051015">
    <property type="term" value="F:actin filament binding"/>
    <property type="evidence" value="ECO:0000318"/>
    <property type="project" value="GO_Central"/>
</dbReference>
<dbReference type="InParanoid" id="F0ZYD7"/>
<dbReference type="VEuPathDB" id="AmoebaDB:DICPUDRAFT_57957"/>
<dbReference type="Proteomes" id="UP000001064">
    <property type="component" value="Unassembled WGS sequence"/>
</dbReference>
<dbReference type="GO" id="GO:0030833">
    <property type="term" value="P:regulation of actin filament polymerization"/>
    <property type="evidence" value="ECO:0000318"/>
    <property type="project" value="GO_Central"/>
</dbReference>
<dbReference type="PANTHER" id="PTHR10829">
    <property type="entry name" value="CORTACTIN AND DREBRIN"/>
    <property type="match status" value="1"/>
</dbReference>
<dbReference type="GeneID" id="10508152"/>
<evidence type="ECO:0000313" key="3">
    <source>
        <dbReference type="Proteomes" id="UP000001064"/>
    </source>
</evidence>
<evidence type="ECO:0000259" key="1">
    <source>
        <dbReference type="Pfam" id="PF00241"/>
    </source>
</evidence>
<dbReference type="InterPro" id="IPR029006">
    <property type="entry name" value="ADF-H/Gelsolin-like_dom_sf"/>
</dbReference>